<accession>A0ACC1M6M9</accession>
<evidence type="ECO:0000313" key="2">
    <source>
        <dbReference type="Proteomes" id="UP001139981"/>
    </source>
</evidence>
<evidence type="ECO:0000313" key="1">
    <source>
        <dbReference type="EMBL" id="KAJ2896727.1"/>
    </source>
</evidence>
<comment type="caution">
    <text evidence="1">The sequence shown here is derived from an EMBL/GenBank/DDBJ whole genome shotgun (WGS) entry which is preliminary data.</text>
</comment>
<dbReference type="Proteomes" id="UP001139981">
    <property type="component" value="Unassembled WGS sequence"/>
</dbReference>
<proteinExistence type="predicted"/>
<protein>
    <submittedName>
        <fullName evidence="1">Uncharacterized protein</fullName>
    </submittedName>
</protein>
<organism evidence="1 2">
    <name type="scientific">Coemansia aciculifera</name>
    <dbReference type="NCBI Taxonomy" id="417176"/>
    <lineage>
        <taxon>Eukaryota</taxon>
        <taxon>Fungi</taxon>
        <taxon>Fungi incertae sedis</taxon>
        <taxon>Zoopagomycota</taxon>
        <taxon>Kickxellomycotina</taxon>
        <taxon>Kickxellomycetes</taxon>
        <taxon>Kickxellales</taxon>
        <taxon>Kickxellaceae</taxon>
        <taxon>Coemansia</taxon>
    </lineage>
</organism>
<reference evidence="1" key="1">
    <citation type="submission" date="2022-07" db="EMBL/GenBank/DDBJ databases">
        <title>Phylogenomic reconstructions and comparative analyses of Kickxellomycotina fungi.</title>
        <authorList>
            <person name="Reynolds N.K."/>
            <person name="Stajich J.E."/>
            <person name="Barry K."/>
            <person name="Grigoriev I.V."/>
            <person name="Crous P."/>
            <person name="Smith M.E."/>
        </authorList>
    </citation>
    <scope>NUCLEOTIDE SEQUENCE</scope>
    <source>
        <strain evidence="1">CBS 190363</strain>
    </source>
</reference>
<dbReference type="EMBL" id="JANBVB010000173">
    <property type="protein sequence ID" value="KAJ2896727.1"/>
    <property type="molecule type" value="Genomic_DNA"/>
</dbReference>
<name>A0ACC1M6M9_9FUNG</name>
<gene>
    <name evidence="1" type="ORF">IWW38_001941</name>
</gene>
<keyword evidence="2" id="KW-1185">Reference proteome</keyword>
<sequence length="209" mass="22092">MALSKLPMGIATVLFFTNPIFTAILAHLMLQEPFSGRHRLLSALCLLGIALVVLPTFPFTLIGIWTADSWWSLCALLGASAVALAYVSIRKAGTAVHAMVHVTYFGIVGAIGGLVLAAVTGELQHCILPFSNALDFVLILGVGIAALLAQFLMNWGLQLAPAGPAVMMRNSDIVISFILDAVLYRTVPGLFSIIGAMLITGCVINMGLL</sequence>